<evidence type="ECO:0000256" key="8">
    <source>
        <dbReference type="ARBA" id="ARBA00023136"/>
    </source>
</evidence>
<evidence type="ECO:0000256" key="5">
    <source>
        <dbReference type="ARBA" id="ARBA00022692"/>
    </source>
</evidence>
<feature type="transmembrane region" description="Helical" evidence="13">
    <location>
        <begin position="103"/>
        <end position="124"/>
    </location>
</feature>
<evidence type="ECO:0000256" key="12">
    <source>
        <dbReference type="ARBA" id="ARBA00023303"/>
    </source>
</evidence>
<feature type="transmembrane region" description="Helical" evidence="13">
    <location>
        <begin position="670"/>
        <end position="693"/>
    </location>
</feature>
<keyword evidence="7" id="KW-0406">Ion transport</keyword>
<evidence type="ECO:0000256" key="2">
    <source>
        <dbReference type="ARBA" id="ARBA00009849"/>
    </source>
</evidence>
<feature type="transmembrane region" description="Helical" evidence="13">
    <location>
        <begin position="849"/>
        <end position="871"/>
    </location>
</feature>
<organism evidence="14 15">
    <name type="scientific">Tetradesmus obliquus</name>
    <name type="common">Green alga</name>
    <name type="synonym">Acutodesmus obliquus</name>
    <dbReference type="NCBI Taxonomy" id="3088"/>
    <lineage>
        <taxon>Eukaryota</taxon>
        <taxon>Viridiplantae</taxon>
        <taxon>Chlorophyta</taxon>
        <taxon>core chlorophytes</taxon>
        <taxon>Chlorophyceae</taxon>
        <taxon>CS clade</taxon>
        <taxon>Sphaeropleales</taxon>
        <taxon>Scenedesmaceae</taxon>
        <taxon>Tetradesmus</taxon>
    </lineage>
</organism>
<keyword evidence="5 13" id="KW-0812">Transmembrane</keyword>
<evidence type="ECO:0000256" key="10">
    <source>
        <dbReference type="ARBA" id="ARBA00023180"/>
    </source>
</evidence>
<name>A0A383V815_TETOB</name>
<proteinExistence type="inferred from homology"/>
<keyword evidence="4" id="KW-1003">Cell membrane</keyword>
<sequence>MLLLLQSLPFLKAAQPDALKPLLANGFTTIDMAAVQTFATKTLVPMIGANVVFLALAMLFLVIFILWRFLRFCCYMVCCKSSCDAKRAARNPYKLLFNKGTKVLKGFMLLFGLVALAFAIYGMATVKKDVTDDAFGVIKTISNYTTGVTDTVDRLMDTIGGVSGIIDDFQAIIINDLDINGMMANLTAVGVFLDAADPATLRTSITALQTAYDTTFKNRLAALRAAITVFGNDKTAMIASCGTLKAAPADLGVMKTAVDQVQTSLAGVTWTSAVLPSQASMQAVETAVNTVSGSTGAWGVTITSISTAITDMASLQTAATNPFTKLQKTVSDVKLCVTDVQSRIATLNTKVTQLTTDFAGVQPVMQGLLSKLQQVNTTVIALTASMEGAYSNLAAANTNMVTVFNSAPSLTSVTGDLATFSAGMPTIIPLNNLETVLLAGESVLNSAPYTSAGTAYKNWLTGLSGHITALASTPLIDFAAAVTTYAAGGGQTGPNWNALRSGVVGNKYDPFKAALDVIWVPTAGDFASSVFTSTAGTFNTQSASVEAAGAAVTPALLLAADNYAVAAAGQTLPSVTALTTNLDTLVTAFTPFGTPYSTVVNVPKAQLATIQDAVLTQGDAVKGQINGTISGARSGVANLKGQVVGQLSNVEDTYKPLVRQVDGYRYTVSMALYGVSILFVLLLLLCALLNYHFGANFSTLWLLLVSVLYFLLALLIAVLVSVLYLGCGQVEPLLSDLAPPAYAPLVNYYFNGQGDSIKAVLKSASIVDVDGLMGQVTAGQQEVLQGMAGNFTFRAGPLAVIGRVNSTIASVGADVDVLLGKASREQLLPVYSEVKGLVCCMVPDIFASMWTGLTFAGVFTFALIVCAFFFIGKIDHAPRKDCCGCTCHTIGKYEGTVFPDSLPQYNQPFDNPLGPYNAPMPGAGWSDGGEVAAHVVLAAPGGTAAVKKGDYY</sequence>
<dbReference type="GO" id="GO:0005229">
    <property type="term" value="F:intracellularly calcium-gated chloride channel activity"/>
    <property type="evidence" value="ECO:0007669"/>
    <property type="project" value="TreeGrafter"/>
</dbReference>
<dbReference type="Proteomes" id="UP000256970">
    <property type="component" value="Unassembled WGS sequence"/>
</dbReference>
<keyword evidence="3" id="KW-0813">Transport</keyword>
<dbReference type="PANTHER" id="PTHR12424:SF8">
    <property type="entry name" value="PROTEIN TWEETY"/>
    <property type="match status" value="1"/>
</dbReference>
<gene>
    <name evidence="14" type="ORF">BQ4739_LOCUS1029</name>
</gene>
<evidence type="ECO:0000313" key="14">
    <source>
        <dbReference type="EMBL" id="SZX60486.1"/>
    </source>
</evidence>
<evidence type="ECO:0000256" key="11">
    <source>
        <dbReference type="ARBA" id="ARBA00023214"/>
    </source>
</evidence>
<evidence type="ECO:0000256" key="3">
    <source>
        <dbReference type="ARBA" id="ARBA00022448"/>
    </source>
</evidence>
<keyword evidence="6 13" id="KW-1133">Transmembrane helix</keyword>
<feature type="transmembrane region" description="Helical" evidence="13">
    <location>
        <begin position="700"/>
        <end position="725"/>
    </location>
</feature>
<evidence type="ECO:0000256" key="1">
    <source>
        <dbReference type="ARBA" id="ARBA00004651"/>
    </source>
</evidence>
<dbReference type="AlphaFoldDB" id="A0A383V815"/>
<keyword evidence="12" id="KW-0407">Ion channel</keyword>
<evidence type="ECO:0000256" key="7">
    <source>
        <dbReference type="ARBA" id="ARBA00023065"/>
    </source>
</evidence>
<evidence type="ECO:0000256" key="13">
    <source>
        <dbReference type="SAM" id="Phobius"/>
    </source>
</evidence>
<comment type="subcellular location">
    <subcellularLocation>
        <location evidence="1">Cell membrane</location>
        <topology evidence="1">Multi-pass membrane protein</topology>
    </subcellularLocation>
</comment>
<keyword evidence="9" id="KW-0869">Chloride channel</keyword>
<dbReference type="InterPro" id="IPR006990">
    <property type="entry name" value="Tweety"/>
</dbReference>
<comment type="similarity">
    <text evidence="2">Belongs to the tweety family.</text>
</comment>
<evidence type="ECO:0000313" key="15">
    <source>
        <dbReference type="Proteomes" id="UP000256970"/>
    </source>
</evidence>
<evidence type="ECO:0000256" key="9">
    <source>
        <dbReference type="ARBA" id="ARBA00023173"/>
    </source>
</evidence>
<dbReference type="GO" id="GO:0072320">
    <property type="term" value="F:volume-sensitive chloride channel activity"/>
    <property type="evidence" value="ECO:0007669"/>
    <property type="project" value="TreeGrafter"/>
</dbReference>
<protein>
    <submittedName>
        <fullName evidence="14">Uncharacterized protein</fullName>
    </submittedName>
</protein>
<dbReference type="PANTHER" id="PTHR12424">
    <property type="entry name" value="TWEETY-RELATED"/>
    <property type="match status" value="1"/>
</dbReference>
<accession>A0A383V815</accession>
<keyword evidence="10" id="KW-0325">Glycoprotein</keyword>
<feature type="transmembrane region" description="Helical" evidence="13">
    <location>
        <begin position="47"/>
        <end position="67"/>
    </location>
</feature>
<evidence type="ECO:0000256" key="6">
    <source>
        <dbReference type="ARBA" id="ARBA00022989"/>
    </source>
</evidence>
<dbReference type="EMBL" id="FNXT01000070">
    <property type="protein sequence ID" value="SZX60486.1"/>
    <property type="molecule type" value="Genomic_DNA"/>
</dbReference>
<keyword evidence="8 13" id="KW-0472">Membrane</keyword>
<dbReference type="GO" id="GO:0005886">
    <property type="term" value="C:plasma membrane"/>
    <property type="evidence" value="ECO:0007669"/>
    <property type="project" value="UniProtKB-SubCell"/>
</dbReference>
<dbReference type="GO" id="GO:0034707">
    <property type="term" value="C:chloride channel complex"/>
    <property type="evidence" value="ECO:0007669"/>
    <property type="project" value="UniProtKB-KW"/>
</dbReference>
<keyword evidence="11" id="KW-0868">Chloride</keyword>
<reference evidence="14 15" key="1">
    <citation type="submission" date="2016-10" db="EMBL/GenBank/DDBJ databases">
        <authorList>
            <person name="Cai Z."/>
        </authorList>
    </citation>
    <scope>NUCLEOTIDE SEQUENCE [LARGE SCALE GENOMIC DNA]</scope>
</reference>
<keyword evidence="15" id="KW-1185">Reference proteome</keyword>
<evidence type="ECO:0000256" key="4">
    <source>
        <dbReference type="ARBA" id="ARBA00022475"/>
    </source>
</evidence>